<feature type="domain" description="ATPase AAA-type core" evidence="1">
    <location>
        <begin position="3"/>
        <end position="52"/>
    </location>
</feature>
<dbReference type="PANTHER" id="PTHR23077:SF117">
    <property type="entry name" value="AAA+ ATPASE DOMAIN-CONTAINING PROTEIN"/>
    <property type="match status" value="1"/>
</dbReference>
<evidence type="ECO:0000313" key="3">
    <source>
        <dbReference type="EMBL" id="CAD8967361.1"/>
    </source>
</evidence>
<dbReference type="Gene3D" id="1.10.8.60">
    <property type="match status" value="1"/>
</dbReference>
<dbReference type="InterPro" id="IPR027417">
    <property type="entry name" value="P-loop_NTPase"/>
</dbReference>
<proteinExistence type="predicted"/>
<evidence type="ECO:0000313" key="2">
    <source>
        <dbReference type="EMBL" id="CAD8967360.1"/>
    </source>
</evidence>
<sequence length="156" mass="17683">MESRMLTTAMLTAINDLRKKKLSIFFLATNRLRAFDAAVIRPGRFDLQLFVGTPNLDARVEQLKDKLKSVGASEEDKEEAIDRYREFLSSVWAKDAMFMNYLEGVQFASLCADLVASGLELSDDEMNRILEQQAAVMTVRGAVRDEYKASMDMSRL</sequence>
<dbReference type="EMBL" id="HBFY01009377">
    <property type="protein sequence ID" value="CAD8967361.1"/>
    <property type="molecule type" value="Transcribed_RNA"/>
</dbReference>
<dbReference type="AlphaFoldDB" id="A0A6T5YC63"/>
<dbReference type="PANTHER" id="PTHR23077">
    <property type="entry name" value="AAA-FAMILY ATPASE"/>
    <property type="match status" value="1"/>
</dbReference>
<evidence type="ECO:0000259" key="1">
    <source>
        <dbReference type="Pfam" id="PF00004"/>
    </source>
</evidence>
<gene>
    <name evidence="2" type="ORF">TNIT0693_LOCUS3453</name>
    <name evidence="3" type="ORF">TNIT0693_LOCUS3454</name>
</gene>
<accession>A0A6T5YC63</accession>
<dbReference type="Gene3D" id="3.40.50.300">
    <property type="entry name" value="P-loop containing nucleotide triphosphate hydrolases"/>
    <property type="match status" value="1"/>
</dbReference>
<organism evidence="3">
    <name type="scientific">Thalassionema nitzschioides</name>
    <dbReference type="NCBI Taxonomy" id="33649"/>
    <lineage>
        <taxon>Eukaryota</taxon>
        <taxon>Sar</taxon>
        <taxon>Stramenopiles</taxon>
        <taxon>Ochrophyta</taxon>
        <taxon>Bacillariophyta</taxon>
        <taxon>Fragilariophyceae</taxon>
        <taxon>Fragilariophycidae</taxon>
        <taxon>Thalassionemales</taxon>
        <taxon>Thalassionemataceae</taxon>
        <taxon>Thalassionema</taxon>
    </lineage>
</organism>
<name>A0A6T5YC63_9STRA</name>
<dbReference type="EMBL" id="HBFY01009376">
    <property type="protein sequence ID" value="CAD8967360.1"/>
    <property type="molecule type" value="Transcribed_RNA"/>
</dbReference>
<protein>
    <recommendedName>
        <fullName evidence="1">ATPase AAA-type core domain-containing protein</fullName>
    </recommendedName>
</protein>
<dbReference type="GO" id="GO:0016887">
    <property type="term" value="F:ATP hydrolysis activity"/>
    <property type="evidence" value="ECO:0007669"/>
    <property type="project" value="InterPro"/>
</dbReference>
<dbReference type="InterPro" id="IPR050168">
    <property type="entry name" value="AAA_ATPase_domain"/>
</dbReference>
<reference evidence="3" key="1">
    <citation type="submission" date="2021-01" db="EMBL/GenBank/DDBJ databases">
        <authorList>
            <person name="Corre E."/>
            <person name="Pelletier E."/>
            <person name="Niang G."/>
            <person name="Scheremetjew M."/>
            <person name="Finn R."/>
            <person name="Kale V."/>
            <person name="Holt S."/>
            <person name="Cochrane G."/>
            <person name="Meng A."/>
            <person name="Brown T."/>
            <person name="Cohen L."/>
        </authorList>
    </citation>
    <scope>NUCLEOTIDE SEQUENCE</scope>
</reference>
<dbReference type="Pfam" id="PF00004">
    <property type="entry name" value="AAA"/>
    <property type="match status" value="1"/>
</dbReference>
<dbReference type="GO" id="GO:0005524">
    <property type="term" value="F:ATP binding"/>
    <property type="evidence" value="ECO:0007669"/>
    <property type="project" value="InterPro"/>
</dbReference>
<dbReference type="SUPFAM" id="SSF52540">
    <property type="entry name" value="P-loop containing nucleoside triphosphate hydrolases"/>
    <property type="match status" value="1"/>
</dbReference>
<dbReference type="InterPro" id="IPR003959">
    <property type="entry name" value="ATPase_AAA_core"/>
</dbReference>